<dbReference type="GeneID" id="36831419"/>
<feature type="transmembrane region" description="Helical" evidence="1">
    <location>
        <begin position="69"/>
        <end position="87"/>
    </location>
</feature>
<keyword evidence="1" id="KW-0812">Transmembrane</keyword>
<feature type="transmembrane region" description="Helical" evidence="1">
    <location>
        <begin position="13"/>
        <end position="34"/>
    </location>
</feature>
<dbReference type="EMBL" id="CP029289">
    <property type="protein sequence ID" value="AWR94007.1"/>
    <property type="molecule type" value="Genomic_DNA"/>
</dbReference>
<evidence type="ECO:0000313" key="2">
    <source>
        <dbReference type="EMBL" id="AWR94007.1"/>
    </source>
</evidence>
<gene>
    <name evidence="2" type="ORF">DFR85_04645</name>
</gene>
<dbReference type="RefSeq" id="WP_110269891.1">
    <property type="nucleotide sequence ID" value="NZ_CP029289.2"/>
</dbReference>
<keyword evidence="1" id="KW-1133">Transmembrane helix</keyword>
<evidence type="ECO:0000313" key="3">
    <source>
        <dbReference type="Proteomes" id="UP000248044"/>
    </source>
</evidence>
<protein>
    <submittedName>
        <fullName evidence="2">Uncharacterized protein</fullName>
    </submittedName>
</protein>
<name>A0A2U9IDA3_9CREN</name>
<keyword evidence="1" id="KW-0472">Membrane</keyword>
<reference evidence="2 3" key="1">
    <citation type="submission" date="2018-05" db="EMBL/GenBank/DDBJ databases">
        <title>Complete Genome Sequences of Extremely Thermoacidophilic, Metal-Mobilizing Type-Strain Members of the Archaeal Family Sulfolobaceae: Acidianus brierleyi DSM-1651T, Acidianus sulfidivorans DSM-18786T, Metallosphaera hakonensis DSM-7519T, and Metallosphaera prunae DSM-10039T.</title>
        <authorList>
            <person name="Counts J.A."/>
            <person name="Kelly R.M."/>
        </authorList>
    </citation>
    <scope>NUCLEOTIDE SEQUENCE [LARGE SCALE GENOMIC DNA]</scope>
    <source>
        <strain evidence="2 3">DSM 1651</strain>
    </source>
</reference>
<sequence length="120" mass="13892">MSLYFIFSGIYNILLYSIISSIIPSTVLISSRFINSFHTKISIRNLILFGIIGIVAISSILSIEFYNYTFAYIALLTSSIYFSYVSYERKFLQFFLLIALSFISKYPFILTRAFSNKYFG</sequence>
<organism evidence="2 3">
    <name type="scientific">Acidianus brierleyi</name>
    <dbReference type="NCBI Taxonomy" id="41673"/>
    <lineage>
        <taxon>Archaea</taxon>
        <taxon>Thermoproteota</taxon>
        <taxon>Thermoprotei</taxon>
        <taxon>Sulfolobales</taxon>
        <taxon>Sulfolobaceae</taxon>
        <taxon>Acidianus</taxon>
    </lineage>
</organism>
<evidence type="ECO:0000256" key="1">
    <source>
        <dbReference type="SAM" id="Phobius"/>
    </source>
</evidence>
<dbReference type="KEGG" id="abri:DFR85_04645"/>
<dbReference type="Proteomes" id="UP000248044">
    <property type="component" value="Chromosome"/>
</dbReference>
<feature type="transmembrane region" description="Helical" evidence="1">
    <location>
        <begin position="94"/>
        <end position="114"/>
    </location>
</feature>
<dbReference type="AlphaFoldDB" id="A0A2U9IDA3"/>
<feature type="transmembrane region" description="Helical" evidence="1">
    <location>
        <begin position="46"/>
        <end position="63"/>
    </location>
</feature>
<accession>A0A2U9IDA3</accession>
<proteinExistence type="predicted"/>
<keyword evidence="3" id="KW-1185">Reference proteome</keyword>